<gene>
    <name evidence="1" type="primary">Env1_4</name>
    <name evidence="1" type="ORF">CEYCYA_R12587</name>
</gene>
<evidence type="ECO:0000313" key="2">
    <source>
        <dbReference type="Proteomes" id="UP000586704"/>
    </source>
</evidence>
<evidence type="ECO:0000313" key="1">
    <source>
        <dbReference type="EMBL" id="NXY91616.1"/>
    </source>
</evidence>
<proteinExistence type="predicted"/>
<dbReference type="AlphaFoldDB" id="A0A7L4NNU4"/>
<dbReference type="Pfam" id="PF00429">
    <property type="entry name" value="TLV_coat"/>
    <property type="match status" value="1"/>
</dbReference>
<accession>A0A7L4NNU4</accession>
<protein>
    <submittedName>
        <fullName evidence="1">ENV1 protein</fullName>
    </submittedName>
</protein>
<sequence length="76" mass="8611">KSFGANTLWKLLQARYQVLNLTIPNLTEHCWLCFNIRPPFYEATGVANKSKQVNGSNPSQCKWGKETQGITLKQVT</sequence>
<feature type="non-terminal residue" evidence="1">
    <location>
        <position position="76"/>
    </location>
</feature>
<keyword evidence="2" id="KW-1185">Reference proteome</keyword>
<comment type="caution">
    <text evidence="1">The sequence shown here is derived from an EMBL/GenBank/DDBJ whole genome shotgun (WGS) entry which is preliminary data.</text>
</comment>
<feature type="non-terminal residue" evidence="1">
    <location>
        <position position="1"/>
    </location>
</feature>
<dbReference type="Proteomes" id="UP000586704">
    <property type="component" value="Unassembled WGS sequence"/>
</dbReference>
<dbReference type="OrthoDB" id="9306952at2759"/>
<dbReference type="InterPro" id="IPR018154">
    <property type="entry name" value="TLV/ENV_coat_polyprotein"/>
</dbReference>
<organism evidence="1 2">
    <name type="scientific">Ceyx cyanopectus</name>
    <name type="common">Indigo-banded kingfisher</name>
    <dbReference type="NCBI Taxonomy" id="390723"/>
    <lineage>
        <taxon>Eukaryota</taxon>
        <taxon>Metazoa</taxon>
        <taxon>Chordata</taxon>
        <taxon>Craniata</taxon>
        <taxon>Vertebrata</taxon>
        <taxon>Euteleostomi</taxon>
        <taxon>Archelosauria</taxon>
        <taxon>Archosauria</taxon>
        <taxon>Dinosauria</taxon>
        <taxon>Saurischia</taxon>
        <taxon>Theropoda</taxon>
        <taxon>Coelurosauria</taxon>
        <taxon>Aves</taxon>
        <taxon>Neognathae</taxon>
        <taxon>Neoaves</taxon>
        <taxon>Telluraves</taxon>
        <taxon>Coraciimorphae</taxon>
        <taxon>Coraciiformes</taxon>
        <taxon>Alcedinidae</taxon>
        <taxon>Ceyx</taxon>
    </lineage>
</organism>
<reference evidence="1 2" key="1">
    <citation type="submission" date="2020-02" db="EMBL/GenBank/DDBJ databases">
        <title>Bird 10,000 Genomes (B10K) Project - Family phase.</title>
        <authorList>
            <person name="Zhang G."/>
        </authorList>
    </citation>
    <scope>NUCLEOTIDE SEQUENCE [LARGE SCALE GENOMIC DNA]</scope>
    <source>
        <strain evidence="1">B10K-DU-013-51</strain>
        <tissue evidence="1">Mixed tissue sample</tissue>
    </source>
</reference>
<name>A0A7L4NNU4_9AVES</name>
<dbReference type="EMBL" id="VYZU01106259">
    <property type="protein sequence ID" value="NXY91616.1"/>
    <property type="molecule type" value="Genomic_DNA"/>
</dbReference>